<reference evidence="1 2" key="1">
    <citation type="submission" date="2017-09" db="EMBL/GenBank/DDBJ databases">
        <title>Large-scale bioinformatics analysis of Bacillus genomes uncovers conserved roles of natural products in bacterial physiology.</title>
        <authorList>
            <consortium name="Agbiome Team Llc"/>
            <person name="Bleich R.M."/>
            <person name="Grubbs K.J."/>
            <person name="Santa Maria K.C."/>
            <person name="Allen S.E."/>
            <person name="Farag S."/>
            <person name="Shank E.A."/>
            <person name="Bowers A."/>
        </authorList>
    </citation>
    <scope>NUCLEOTIDE SEQUENCE [LARGE SCALE GENOMIC DNA]</scope>
    <source>
        <strain evidence="1 2">AFS065400</strain>
    </source>
</reference>
<name>A0A9X7FXY3_BACTU</name>
<protein>
    <submittedName>
        <fullName evidence="1">Uncharacterized protein</fullName>
    </submittedName>
</protein>
<organism evidence="1 2">
    <name type="scientific">Bacillus thuringiensis</name>
    <dbReference type="NCBI Taxonomy" id="1428"/>
    <lineage>
        <taxon>Bacteria</taxon>
        <taxon>Bacillati</taxon>
        <taxon>Bacillota</taxon>
        <taxon>Bacilli</taxon>
        <taxon>Bacillales</taxon>
        <taxon>Bacillaceae</taxon>
        <taxon>Bacillus</taxon>
        <taxon>Bacillus cereus group</taxon>
    </lineage>
</organism>
<dbReference type="RefSeq" id="WP_098640145.1">
    <property type="nucleotide sequence ID" value="NZ_NVCO01000007.1"/>
</dbReference>
<evidence type="ECO:0000313" key="1">
    <source>
        <dbReference type="EMBL" id="PFT50862.1"/>
    </source>
</evidence>
<comment type="caution">
    <text evidence="1">The sequence shown here is derived from an EMBL/GenBank/DDBJ whole genome shotgun (WGS) entry which is preliminary data.</text>
</comment>
<dbReference type="EMBL" id="NVCO01000007">
    <property type="protein sequence ID" value="PFT50862.1"/>
    <property type="molecule type" value="Genomic_DNA"/>
</dbReference>
<evidence type="ECO:0000313" key="2">
    <source>
        <dbReference type="Proteomes" id="UP000226106"/>
    </source>
</evidence>
<proteinExistence type="predicted"/>
<gene>
    <name evidence="1" type="ORF">COK72_02315</name>
</gene>
<sequence>MTVKIEEIMKKINYELEKLRVSHYRAVEPSPHLSEESGLSVCLTVLRHHKNQVIIEMEKLEDDLIERINRISK</sequence>
<dbReference type="AlphaFoldDB" id="A0A9X7FXY3"/>
<dbReference type="Proteomes" id="UP000226106">
    <property type="component" value="Unassembled WGS sequence"/>
</dbReference>
<accession>A0A9X7FXY3</accession>